<dbReference type="RefSeq" id="WP_035131546.1">
    <property type="nucleotide sequence ID" value="NZ_JPMD01000014.1"/>
</dbReference>
<keyword evidence="3" id="KW-1185">Reference proteome</keyword>
<evidence type="ECO:0000313" key="3">
    <source>
        <dbReference type="Proteomes" id="UP000028542"/>
    </source>
</evidence>
<accession>A0A084JE92</accession>
<keyword evidence="1" id="KW-1133">Transmembrane helix</keyword>
<evidence type="ECO:0000256" key="1">
    <source>
        <dbReference type="SAM" id="Phobius"/>
    </source>
</evidence>
<protein>
    <submittedName>
        <fullName evidence="2">Uncharacterized protein</fullName>
    </submittedName>
</protein>
<sequence>MIEKYLFIIIACIYYIVALAFYFLLLTPKLQKSLKKASPIQIRLIKIIYLIGVTVIFLVLIYFHFYISGQISLNI</sequence>
<feature type="transmembrane region" description="Helical" evidence="1">
    <location>
        <begin position="47"/>
        <end position="67"/>
    </location>
</feature>
<comment type="caution">
    <text evidence="2">The sequence shown here is derived from an EMBL/GenBank/DDBJ whole genome shotgun (WGS) entry which is preliminary data.</text>
</comment>
<dbReference type="EMBL" id="JPMD01000014">
    <property type="protein sequence ID" value="KEZ87276.1"/>
    <property type="molecule type" value="Genomic_DNA"/>
</dbReference>
<dbReference type="AlphaFoldDB" id="A0A084JE92"/>
<keyword evidence="1" id="KW-0472">Membrane</keyword>
<organism evidence="2 3">
    <name type="scientific">Clostridium sulfidigenes</name>
    <dbReference type="NCBI Taxonomy" id="318464"/>
    <lineage>
        <taxon>Bacteria</taxon>
        <taxon>Bacillati</taxon>
        <taxon>Bacillota</taxon>
        <taxon>Clostridia</taxon>
        <taxon>Eubacteriales</taxon>
        <taxon>Clostridiaceae</taxon>
        <taxon>Clostridium</taxon>
    </lineage>
</organism>
<proteinExistence type="predicted"/>
<feature type="transmembrane region" description="Helical" evidence="1">
    <location>
        <begin position="6"/>
        <end position="26"/>
    </location>
</feature>
<evidence type="ECO:0000313" key="2">
    <source>
        <dbReference type="EMBL" id="KEZ87276.1"/>
    </source>
</evidence>
<name>A0A084JE92_9CLOT</name>
<keyword evidence="1" id="KW-0812">Transmembrane</keyword>
<reference evidence="2 3" key="1">
    <citation type="submission" date="2014-07" db="EMBL/GenBank/DDBJ databases">
        <title>Draft genome of Clostridium sulfidigenes 113A isolated from sediments associated with methane hydrate from Krishna Godavari basin.</title>
        <authorList>
            <person name="Honkalas V.S."/>
            <person name="Dabir A.P."/>
            <person name="Arora P."/>
            <person name="Dhakephalkar P.K."/>
        </authorList>
    </citation>
    <scope>NUCLEOTIDE SEQUENCE [LARGE SCALE GENOMIC DNA]</scope>
    <source>
        <strain evidence="2 3">113A</strain>
    </source>
</reference>
<dbReference type="Proteomes" id="UP000028542">
    <property type="component" value="Unassembled WGS sequence"/>
</dbReference>
<gene>
    <name evidence="2" type="ORF">IO99_06840</name>
</gene>